<dbReference type="InterPro" id="IPR027482">
    <property type="entry name" value="Sec1-like_dom2"/>
</dbReference>
<dbReference type="Gene3D" id="3.40.50.1910">
    <property type="match status" value="1"/>
</dbReference>
<organism evidence="2 3">
    <name type="scientific">Coemansia thaxteri</name>
    <dbReference type="NCBI Taxonomy" id="2663907"/>
    <lineage>
        <taxon>Eukaryota</taxon>
        <taxon>Fungi</taxon>
        <taxon>Fungi incertae sedis</taxon>
        <taxon>Zoopagomycota</taxon>
        <taxon>Kickxellomycotina</taxon>
        <taxon>Kickxellomycetes</taxon>
        <taxon>Kickxellales</taxon>
        <taxon>Kickxellaceae</taxon>
        <taxon>Coemansia</taxon>
    </lineage>
</organism>
<dbReference type="Proteomes" id="UP001150907">
    <property type="component" value="Unassembled WGS sequence"/>
</dbReference>
<dbReference type="InterPro" id="IPR036045">
    <property type="entry name" value="Sec1-like_sf"/>
</dbReference>
<proteinExistence type="inferred from homology"/>
<protein>
    <submittedName>
        <fullName evidence="2">Syntaxin binding protein 1</fullName>
    </submittedName>
</protein>
<keyword evidence="3" id="KW-1185">Reference proteome</keyword>
<dbReference type="EMBL" id="JANBQF010000294">
    <property type="protein sequence ID" value="KAJ2002519.1"/>
    <property type="molecule type" value="Genomic_DNA"/>
</dbReference>
<comment type="caution">
    <text evidence="2">The sequence shown here is derived from an EMBL/GenBank/DDBJ whole genome shotgun (WGS) entry which is preliminary data.</text>
</comment>
<dbReference type="InterPro" id="IPR043154">
    <property type="entry name" value="Sec-1-like_dom1"/>
</dbReference>
<evidence type="ECO:0000313" key="2">
    <source>
        <dbReference type="EMBL" id="KAJ2002519.1"/>
    </source>
</evidence>
<reference evidence="2" key="1">
    <citation type="submission" date="2022-07" db="EMBL/GenBank/DDBJ databases">
        <title>Phylogenomic reconstructions and comparative analyses of Kickxellomycotina fungi.</title>
        <authorList>
            <person name="Reynolds N.K."/>
            <person name="Stajich J.E."/>
            <person name="Barry K."/>
            <person name="Grigoriev I.V."/>
            <person name="Crous P."/>
            <person name="Smith M.E."/>
        </authorList>
    </citation>
    <scope>NUCLEOTIDE SEQUENCE</scope>
    <source>
        <strain evidence="2">IMI 214461</strain>
    </source>
</reference>
<gene>
    <name evidence="2" type="primary">sec1_1</name>
    <name evidence="2" type="ORF">H4R26_003566</name>
</gene>
<evidence type="ECO:0000256" key="1">
    <source>
        <dbReference type="ARBA" id="ARBA00009884"/>
    </source>
</evidence>
<dbReference type="Pfam" id="PF00995">
    <property type="entry name" value="Sec1"/>
    <property type="match status" value="1"/>
</dbReference>
<comment type="similarity">
    <text evidence="1">Belongs to the STXBP/unc-18/SEC1 family.</text>
</comment>
<dbReference type="InterPro" id="IPR043127">
    <property type="entry name" value="Sec-1-like_dom3a"/>
</dbReference>
<dbReference type="InterPro" id="IPR001619">
    <property type="entry name" value="Sec1-like"/>
</dbReference>
<evidence type="ECO:0000313" key="3">
    <source>
        <dbReference type="Proteomes" id="UP001150907"/>
    </source>
</evidence>
<dbReference type="AlphaFoldDB" id="A0A9W8EHI1"/>
<dbReference type="OrthoDB" id="2228at2759"/>
<sequence length="368" mass="41045">MESVARPCSLVELLRRSIISAIGQTAGATGPSQWRVVVVDRPSLKIISTVLKMHAILEQNVLAVQLITKNRQPYPDADAVYVLIPCAESIAQVIDDFTSVADDAQRLKYSHAHLFFTGALSDSLFSRLSTSPAAPYIKGIAELFVEYNPIESRVFLTTPSSKPFYSLYSPKAADMLDRDLDASSDRLLSAIASLGIHPYVRYYRPPEPARIPTDGGDSSDLSRPYLTRSSHQVAEAMANRLQDKLNDYYAHERRKAENCRQRSTTDLQPSTVIVLDRSVDMYAPLVHEFTYQAMAHDLIGFENGDKYVYTSECANGETQQVEAELAESTDPLWEQMRHMHISSVSQTLIDRLDRLVSENVGIKAISSL</sequence>
<accession>A0A9W8EHI1</accession>
<name>A0A9W8EHI1_9FUNG</name>
<dbReference type="Gene3D" id="3.40.50.2060">
    <property type="match status" value="1"/>
</dbReference>
<dbReference type="GO" id="GO:0016192">
    <property type="term" value="P:vesicle-mediated transport"/>
    <property type="evidence" value="ECO:0007669"/>
    <property type="project" value="InterPro"/>
</dbReference>
<dbReference type="PANTHER" id="PTHR11679">
    <property type="entry name" value="VESICLE PROTEIN SORTING-ASSOCIATED"/>
    <property type="match status" value="1"/>
</dbReference>
<dbReference type="SUPFAM" id="SSF56815">
    <property type="entry name" value="Sec1/munc18-like (SM) proteins"/>
    <property type="match status" value="1"/>
</dbReference>
<dbReference type="Gene3D" id="3.90.830.10">
    <property type="entry name" value="Syntaxin Binding Protein 1, Chain A, domain 2"/>
    <property type="match status" value="1"/>
</dbReference>